<dbReference type="GO" id="GO:0005783">
    <property type="term" value="C:endoplasmic reticulum"/>
    <property type="evidence" value="ECO:0007669"/>
    <property type="project" value="TreeGrafter"/>
</dbReference>
<dbReference type="InterPro" id="IPR006634">
    <property type="entry name" value="TLC-dom"/>
</dbReference>
<dbReference type="PANTHER" id="PTHR13439:SF0">
    <property type="entry name" value="TOPOISOMERASE I DAMAGE AFFECTED PROTEIN 4"/>
    <property type="match status" value="1"/>
</dbReference>
<feature type="compositionally biased region" description="Basic residues" evidence="6">
    <location>
        <begin position="283"/>
        <end position="294"/>
    </location>
</feature>
<evidence type="ECO:0000256" key="1">
    <source>
        <dbReference type="ARBA" id="ARBA00004141"/>
    </source>
</evidence>
<feature type="transmembrane region" description="Helical" evidence="7">
    <location>
        <begin position="86"/>
        <end position="106"/>
    </location>
</feature>
<evidence type="ECO:0000256" key="2">
    <source>
        <dbReference type="ARBA" id="ARBA00022692"/>
    </source>
</evidence>
<dbReference type="PANTHER" id="PTHR13439">
    <property type="entry name" value="CT120 PROTEIN"/>
    <property type="match status" value="1"/>
</dbReference>
<dbReference type="GO" id="GO:0055088">
    <property type="term" value="P:lipid homeostasis"/>
    <property type="evidence" value="ECO:0007669"/>
    <property type="project" value="TreeGrafter"/>
</dbReference>
<dbReference type="AlphaFoldDB" id="A0AA39TLP1"/>
<feature type="transmembrane region" description="Helical" evidence="7">
    <location>
        <begin position="239"/>
        <end position="261"/>
    </location>
</feature>
<dbReference type="GO" id="GO:0016020">
    <property type="term" value="C:membrane"/>
    <property type="evidence" value="ECO:0007669"/>
    <property type="project" value="UniProtKB-SubCell"/>
</dbReference>
<evidence type="ECO:0000313" key="10">
    <source>
        <dbReference type="Proteomes" id="UP001174934"/>
    </source>
</evidence>
<accession>A0AA39TLP1</accession>
<keyword evidence="10" id="KW-1185">Reference proteome</keyword>
<organism evidence="9 10">
    <name type="scientific">Bombardia bombarda</name>
    <dbReference type="NCBI Taxonomy" id="252184"/>
    <lineage>
        <taxon>Eukaryota</taxon>
        <taxon>Fungi</taxon>
        <taxon>Dikarya</taxon>
        <taxon>Ascomycota</taxon>
        <taxon>Pezizomycotina</taxon>
        <taxon>Sordariomycetes</taxon>
        <taxon>Sordariomycetidae</taxon>
        <taxon>Sordariales</taxon>
        <taxon>Lasiosphaeriaceae</taxon>
        <taxon>Bombardia</taxon>
    </lineage>
</organism>
<comment type="subcellular location">
    <subcellularLocation>
        <location evidence="1">Membrane</location>
        <topology evidence="1">Multi-pass membrane protein</topology>
    </subcellularLocation>
</comment>
<dbReference type="InterPro" id="IPR050846">
    <property type="entry name" value="TLCD"/>
</dbReference>
<gene>
    <name evidence="9" type="ORF">B0T17DRAFT_501342</name>
</gene>
<dbReference type="SMART" id="SM00724">
    <property type="entry name" value="TLC"/>
    <property type="match status" value="1"/>
</dbReference>
<protein>
    <submittedName>
        <fullName evidence="9">TLC domain-containing protein</fullName>
    </submittedName>
</protein>
<evidence type="ECO:0000256" key="5">
    <source>
        <dbReference type="PROSITE-ProRule" id="PRU00205"/>
    </source>
</evidence>
<evidence type="ECO:0000256" key="3">
    <source>
        <dbReference type="ARBA" id="ARBA00022989"/>
    </source>
</evidence>
<sequence length="294" mass="32667">LHTLPLHLHEVLASFLVFTFINDTLSPRLSTWLLGPARYPRLPRHTQAQWDMHFTSLVNATMLSLVLPYVLLADEGRANATWEDRLWGYTGAGGLVQAVSAGYFLWDVKVCAGSVSELGGVGGGLGLLHAVVGLCITVLGFRPFGLYYGMQYGLVELSTPFVNIHWFLNKTGRAGSLLQVVNGIILVITFACCRLLWGAYMTTTFFGDVWTALQAPGPSSTIYRLAKGPPLMLEHRAEWWVGASFMCTHAVVMGLSAFWFAKMVRTMRGHIKSRGTETEEKKKEKKEKKEKKAE</sequence>
<feature type="region of interest" description="Disordered" evidence="6">
    <location>
        <begin position="272"/>
        <end position="294"/>
    </location>
</feature>
<evidence type="ECO:0000256" key="4">
    <source>
        <dbReference type="ARBA" id="ARBA00023136"/>
    </source>
</evidence>
<evidence type="ECO:0000259" key="8">
    <source>
        <dbReference type="PROSITE" id="PS50922"/>
    </source>
</evidence>
<evidence type="ECO:0000256" key="6">
    <source>
        <dbReference type="SAM" id="MobiDB-lite"/>
    </source>
</evidence>
<dbReference type="EMBL" id="JAULSR010000012">
    <property type="protein sequence ID" value="KAK0609681.1"/>
    <property type="molecule type" value="Genomic_DNA"/>
</dbReference>
<dbReference type="Pfam" id="PF03798">
    <property type="entry name" value="TRAM_LAG1_CLN8"/>
    <property type="match status" value="1"/>
</dbReference>
<reference evidence="9" key="1">
    <citation type="submission" date="2023-06" db="EMBL/GenBank/DDBJ databases">
        <title>Genome-scale phylogeny and comparative genomics of the fungal order Sordariales.</title>
        <authorList>
            <consortium name="Lawrence Berkeley National Laboratory"/>
            <person name="Hensen N."/>
            <person name="Bonometti L."/>
            <person name="Westerberg I."/>
            <person name="Brannstrom I.O."/>
            <person name="Guillou S."/>
            <person name="Cros-Aarteil S."/>
            <person name="Calhoun S."/>
            <person name="Haridas S."/>
            <person name="Kuo A."/>
            <person name="Mondo S."/>
            <person name="Pangilinan J."/>
            <person name="Riley R."/>
            <person name="LaButti K."/>
            <person name="Andreopoulos B."/>
            <person name="Lipzen A."/>
            <person name="Chen C."/>
            <person name="Yanf M."/>
            <person name="Daum C."/>
            <person name="Ng V."/>
            <person name="Clum A."/>
            <person name="Steindorff A."/>
            <person name="Ohm R."/>
            <person name="Martin F."/>
            <person name="Silar P."/>
            <person name="Natvig D."/>
            <person name="Lalanne C."/>
            <person name="Gautier V."/>
            <person name="Ament-velasquez S.L."/>
            <person name="Kruys A."/>
            <person name="Hutchinson M.I."/>
            <person name="Powell A.J."/>
            <person name="Barry K."/>
            <person name="Miller A.N."/>
            <person name="Grigoriev I.V."/>
            <person name="Debuchy R."/>
            <person name="Gladieux P."/>
            <person name="Thoren M.H."/>
            <person name="Johannesson H."/>
        </authorList>
    </citation>
    <scope>NUCLEOTIDE SEQUENCE</scope>
    <source>
        <strain evidence="9">SMH3391-2</strain>
    </source>
</reference>
<name>A0AA39TLP1_9PEZI</name>
<feature type="transmembrane region" description="Helical" evidence="7">
    <location>
        <begin position="54"/>
        <end position="71"/>
    </location>
</feature>
<comment type="caution">
    <text evidence="9">The sequence shown here is derived from an EMBL/GenBank/DDBJ whole genome shotgun (WGS) entry which is preliminary data.</text>
</comment>
<evidence type="ECO:0000313" key="9">
    <source>
        <dbReference type="EMBL" id="KAK0609681.1"/>
    </source>
</evidence>
<feature type="non-terminal residue" evidence="9">
    <location>
        <position position="294"/>
    </location>
</feature>
<keyword evidence="2 5" id="KW-0812">Transmembrane</keyword>
<feature type="transmembrane region" description="Helical" evidence="7">
    <location>
        <begin position="180"/>
        <end position="200"/>
    </location>
</feature>
<feature type="domain" description="TLC" evidence="8">
    <location>
        <begin position="45"/>
        <end position="272"/>
    </location>
</feature>
<dbReference type="PROSITE" id="PS50922">
    <property type="entry name" value="TLC"/>
    <property type="match status" value="1"/>
</dbReference>
<feature type="transmembrane region" description="Helical" evidence="7">
    <location>
        <begin position="118"/>
        <end position="141"/>
    </location>
</feature>
<keyword evidence="4 5" id="KW-0472">Membrane</keyword>
<dbReference type="Proteomes" id="UP001174934">
    <property type="component" value="Unassembled WGS sequence"/>
</dbReference>
<keyword evidence="3 7" id="KW-1133">Transmembrane helix</keyword>
<evidence type="ECO:0000256" key="7">
    <source>
        <dbReference type="SAM" id="Phobius"/>
    </source>
</evidence>
<proteinExistence type="predicted"/>